<dbReference type="PROSITE" id="PS00409">
    <property type="entry name" value="PROKAR_NTER_METHYL"/>
    <property type="match status" value="1"/>
</dbReference>
<dbReference type="InterPro" id="IPR045584">
    <property type="entry name" value="Pilin-like"/>
</dbReference>
<protein>
    <recommendedName>
        <fullName evidence="5">Prepilin-type N-terminal cleavage/methylation domain-containing protein</fullName>
    </recommendedName>
</protein>
<dbReference type="RefSeq" id="WP_039249729.1">
    <property type="nucleotide sequence ID" value="NZ_JDRX01000011.1"/>
</dbReference>
<gene>
    <name evidence="3" type="ORF">Z969_06370</name>
</gene>
<dbReference type="Proteomes" id="UP000030016">
    <property type="component" value="Unassembled WGS sequence"/>
</dbReference>
<dbReference type="Pfam" id="PF07963">
    <property type="entry name" value="N_methyl"/>
    <property type="match status" value="1"/>
</dbReference>
<feature type="region of interest" description="Disordered" evidence="1">
    <location>
        <begin position="126"/>
        <end position="148"/>
    </location>
</feature>
<accession>A0AA88ZV30</accession>
<keyword evidence="2" id="KW-0472">Membrane</keyword>
<proteinExistence type="predicted"/>
<name>A0AA88ZV30_CLONO</name>
<evidence type="ECO:0008006" key="5">
    <source>
        <dbReference type="Google" id="ProtNLM"/>
    </source>
</evidence>
<reference evidence="3 4" key="1">
    <citation type="submission" date="2014-01" db="EMBL/GenBank/DDBJ databases">
        <title>Plasmidome dynamics in the species complex Clostridium novyi sensu lato converts strains of independent lineages into distinctly different pathogens.</title>
        <authorList>
            <person name="Skarin H."/>
            <person name="Segerman B."/>
        </authorList>
    </citation>
    <scope>NUCLEOTIDE SEQUENCE [LARGE SCALE GENOMIC DNA]</scope>
    <source>
        <strain evidence="3 4">4570</strain>
    </source>
</reference>
<dbReference type="Gene3D" id="3.30.700.10">
    <property type="entry name" value="Glycoprotein, Type 4 Pilin"/>
    <property type="match status" value="1"/>
</dbReference>
<keyword evidence="2" id="KW-0812">Transmembrane</keyword>
<evidence type="ECO:0000256" key="2">
    <source>
        <dbReference type="SAM" id="Phobius"/>
    </source>
</evidence>
<dbReference type="InterPro" id="IPR012902">
    <property type="entry name" value="N_methyl_site"/>
</dbReference>
<keyword evidence="2" id="KW-1133">Transmembrane helix</keyword>
<dbReference type="EMBL" id="JDRX01000011">
    <property type="protein sequence ID" value="KGN02261.1"/>
    <property type="molecule type" value="Genomic_DNA"/>
</dbReference>
<comment type="caution">
    <text evidence="3">The sequence shown here is derived from an EMBL/GenBank/DDBJ whole genome shotgun (WGS) entry which is preliminary data.</text>
</comment>
<organism evidence="3 4">
    <name type="scientific">Clostridium novyi A str. 4570</name>
    <dbReference type="NCBI Taxonomy" id="1444290"/>
    <lineage>
        <taxon>Bacteria</taxon>
        <taxon>Bacillati</taxon>
        <taxon>Bacillota</taxon>
        <taxon>Clostridia</taxon>
        <taxon>Eubacteriales</taxon>
        <taxon>Clostridiaceae</taxon>
        <taxon>Clostridium</taxon>
    </lineage>
</organism>
<evidence type="ECO:0000313" key="3">
    <source>
        <dbReference type="EMBL" id="KGN02261.1"/>
    </source>
</evidence>
<dbReference type="NCBIfam" id="TIGR02532">
    <property type="entry name" value="IV_pilin_GFxxxE"/>
    <property type="match status" value="1"/>
</dbReference>
<feature type="compositionally biased region" description="Polar residues" evidence="1">
    <location>
        <begin position="137"/>
        <end position="148"/>
    </location>
</feature>
<feature type="transmembrane region" description="Helical" evidence="2">
    <location>
        <begin position="12"/>
        <end position="31"/>
    </location>
</feature>
<dbReference type="SUPFAM" id="SSF54523">
    <property type="entry name" value="Pili subunits"/>
    <property type="match status" value="1"/>
</dbReference>
<evidence type="ECO:0000256" key="1">
    <source>
        <dbReference type="SAM" id="MobiDB-lite"/>
    </source>
</evidence>
<sequence length="148" mass="15830">MNKKLKKKKGFTLIELIIVIAILGILALIAIPKFGSAQKDAKIKADIATAKTIADTTATLVAKGDIALPTTEQIEIKLDTIKNEMQNGDHKPQALEGGSFKVYVDKDGNVTVKVEKDNAKYTLYPKAGKYPDEADGTATTQPGTNGSN</sequence>
<dbReference type="AlphaFoldDB" id="A0AA88ZV30"/>
<evidence type="ECO:0000313" key="4">
    <source>
        <dbReference type="Proteomes" id="UP000030016"/>
    </source>
</evidence>